<reference evidence="3" key="1">
    <citation type="submission" date="2025-08" db="UniProtKB">
        <authorList>
            <consortium name="RefSeq"/>
        </authorList>
    </citation>
    <scope>IDENTIFICATION</scope>
    <source>
        <tissue evidence="3">Blood</tissue>
    </source>
</reference>
<dbReference type="InterPro" id="IPR031373">
    <property type="entry name" value="Ciart"/>
</dbReference>
<feature type="region of interest" description="Disordered" evidence="1">
    <location>
        <begin position="192"/>
        <end position="236"/>
    </location>
</feature>
<name>A0ABM4FXC0_9AVES</name>
<feature type="compositionally biased region" description="Low complexity" evidence="1">
    <location>
        <begin position="70"/>
        <end position="80"/>
    </location>
</feature>
<feature type="compositionally biased region" description="Basic residues" evidence="1">
    <location>
        <begin position="49"/>
        <end position="67"/>
    </location>
</feature>
<sequence>MDPPAGGSAGGSPCSAASDDDLGVFLSDGESEAAAGTPAPRCPRWASPPRRRRHRWRPPRTEKSRKRAAAEGGCPECAARPVPNGAKRQRSGDAEPADGLPSPLTDGDRLFAQKCRELQGFIRPLAELLNGLRTGRYEKGLSTFQQSVAMDRIQRIIGVLQKPEMGERYLGTLLQVEMMLKLWFPHVAPKTAGTVAERRHRRGDAREATADAAGIASEPVCAPPPPRAAASTDPPAATTTAATILFLPARAASAGPCRSPGSAAPPRCRSFPGDDTGRPETPRYGRATPPPAGDSRTGDPPPDA</sequence>
<accession>A0ABM4FXC0</accession>
<evidence type="ECO:0000313" key="2">
    <source>
        <dbReference type="Proteomes" id="UP001652627"/>
    </source>
</evidence>
<organism evidence="2 3">
    <name type="scientific">Apteryx mantelli</name>
    <name type="common">North Island brown kiwi</name>
    <dbReference type="NCBI Taxonomy" id="2696672"/>
    <lineage>
        <taxon>Eukaryota</taxon>
        <taxon>Metazoa</taxon>
        <taxon>Chordata</taxon>
        <taxon>Craniata</taxon>
        <taxon>Vertebrata</taxon>
        <taxon>Euteleostomi</taxon>
        <taxon>Archelosauria</taxon>
        <taxon>Archosauria</taxon>
        <taxon>Dinosauria</taxon>
        <taxon>Saurischia</taxon>
        <taxon>Theropoda</taxon>
        <taxon>Coelurosauria</taxon>
        <taxon>Aves</taxon>
        <taxon>Palaeognathae</taxon>
        <taxon>Apterygiformes</taxon>
        <taxon>Apterygidae</taxon>
        <taxon>Apteryx</taxon>
    </lineage>
</organism>
<feature type="compositionally biased region" description="Low complexity" evidence="1">
    <location>
        <begin position="38"/>
        <end position="48"/>
    </location>
</feature>
<protein>
    <submittedName>
        <fullName evidence="3">Circadian-associated transcriptional repressor</fullName>
    </submittedName>
</protein>
<proteinExistence type="predicted"/>
<dbReference type="PANTHER" id="PTHR35441:SF1">
    <property type="entry name" value="CIRCADIAN-ASSOCIATED TRANSCRIPTIONAL REPRESSOR"/>
    <property type="match status" value="1"/>
</dbReference>
<gene>
    <name evidence="3" type="primary">CIART</name>
</gene>
<keyword evidence="2" id="KW-1185">Reference proteome</keyword>
<dbReference type="GeneID" id="136994649"/>
<feature type="compositionally biased region" description="Low complexity" evidence="1">
    <location>
        <begin position="1"/>
        <end position="17"/>
    </location>
</feature>
<dbReference type="RefSeq" id="XP_067169591.1">
    <property type="nucleotide sequence ID" value="XM_067313490.1"/>
</dbReference>
<evidence type="ECO:0000313" key="3">
    <source>
        <dbReference type="RefSeq" id="XP_067169591.1"/>
    </source>
</evidence>
<dbReference type="Pfam" id="PF15673">
    <property type="entry name" value="Ciart"/>
    <property type="match status" value="1"/>
</dbReference>
<dbReference type="Proteomes" id="UP001652627">
    <property type="component" value="Chromosome 31"/>
</dbReference>
<feature type="region of interest" description="Disordered" evidence="1">
    <location>
        <begin position="252"/>
        <end position="304"/>
    </location>
</feature>
<evidence type="ECO:0000256" key="1">
    <source>
        <dbReference type="SAM" id="MobiDB-lite"/>
    </source>
</evidence>
<feature type="region of interest" description="Disordered" evidence="1">
    <location>
        <begin position="1"/>
        <end position="106"/>
    </location>
</feature>
<dbReference type="PANTHER" id="PTHR35441">
    <property type="entry name" value="CIRCADIAN-ASSOCIATED TRANSCRIPTIONAL REPRESSOR"/>
    <property type="match status" value="1"/>
</dbReference>